<organism evidence="1 2">
    <name type="scientific">Halomarina oriensis</name>
    <dbReference type="NCBI Taxonomy" id="671145"/>
    <lineage>
        <taxon>Archaea</taxon>
        <taxon>Methanobacteriati</taxon>
        <taxon>Methanobacteriota</taxon>
        <taxon>Stenosarchaea group</taxon>
        <taxon>Halobacteria</taxon>
        <taxon>Halobacteriales</taxon>
        <taxon>Natronomonadaceae</taxon>
        <taxon>Halomarina</taxon>
    </lineage>
</organism>
<gene>
    <name evidence="1" type="ORF">GQS65_04325</name>
</gene>
<evidence type="ECO:0000313" key="2">
    <source>
        <dbReference type="Proteomes" id="UP000451471"/>
    </source>
</evidence>
<keyword evidence="2" id="KW-1185">Reference proteome</keyword>
<dbReference type="OrthoDB" id="206507at2157"/>
<accession>A0A6B0GFK0</accession>
<proteinExistence type="predicted"/>
<dbReference type="AlphaFoldDB" id="A0A6B0GFK0"/>
<protein>
    <submittedName>
        <fullName evidence="1">Uncharacterized protein</fullName>
    </submittedName>
</protein>
<dbReference type="RefSeq" id="WP_158203453.1">
    <property type="nucleotide sequence ID" value="NZ_WSZK01000010.1"/>
</dbReference>
<dbReference type="Proteomes" id="UP000451471">
    <property type="component" value="Unassembled WGS sequence"/>
</dbReference>
<evidence type="ECO:0000313" key="1">
    <source>
        <dbReference type="EMBL" id="MWG33726.1"/>
    </source>
</evidence>
<sequence>MSDGFPAVRAVVDTSALPPAVAFTVDVDQQFTQTSPARLHIRCTNRAESTRQFHFGGSPPFSKPLGLHTASDAWLYAIPDDRHNIMESGKAPPLVPAEPTDGCWRASHDPGWHLPEHIRELAPGETVSEHYTVLAAPDNDPCLPDGEYVFTGDRLLSGAPDWTFSLLVEAAEGE</sequence>
<name>A0A6B0GFK0_9EURY</name>
<reference evidence="1 2" key="1">
    <citation type="submission" date="2019-12" db="EMBL/GenBank/DDBJ databases">
        <title>Halocatena pleomorpha gen. nov. sp. nov., an extremely halophilic archaeon of family Halobacteriaceae isolated from saltpan soil.</title>
        <authorList>
            <person name="Pal Y."/>
            <person name="Verma A."/>
            <person name="Krishnamurthi S."/>
            <person name="Kumar P."/>
        </authorList>
    </citation>
    <scope>NUCLEOTIDE SEQUENCE [LARGE SCALE GENOMIC DNA]</scope>
    <source>
        <strain evidence="1 2">JCM 16495</strain>
    </source>
</reference>
<dbReference type="EMBL" id="WSZK01000010">
    <property type="protein sequence ID" value="MWG33726.1"/>
    <property type="molecule type" value="Genomic_DNA"/>
</dbReference>
<comment type="caution">
    <text evidence="1">The sequence shown here is derived from an EMBL/GenBank/DDBJ whole genome shotgun (WGS) entry which is preliminary data.</text>
</comment>